<evidence type="ECO:0000256" key="1">
    <source>
        <dbReference type="SAM" id="SignalP"/>
    </source>
</evidence>
<organism evidence="2 3">
    <name type="scientific">Dreissena polymorpha</name>
    <name type="common">Zebra mussel</name>
    <name type="synonym">Mytilus polymorpha</name>
    <dbReference type="NCBI Taxonomy" id="45954"/>
    <lineage>
        <taxon>Eukaryota</taxon>
        <taxon>Metazoa</taxon>
        <taxon>Spiralia</taxon>
        <taxon>Lophotrochozoa</taxon>
        <taxon>Mollusca</taxon>
        <taxon>Bivalvia</taxon>
        <taxon>Autobranchia</taxon>
        <taxon>Heteroconchia</taxon>
        <taxon>Euheterodonta</taxon>
        <taxon>Imparidentia</taxon>
        <taxon>Neoheterodontei</taxon>
        <taxon>Myida</taxon>
        <taxon>Dreissenoidea</taxon>
        <taxon>Dreissenidae</taxon>
        <taxon>Dreissena</taxon>
    </lineage>
</organism>
<sequence>MRLPFLVLCFAWGQIPVSGQPVDPLLENAANQLLGLMGGKVERTDIIPSTEGIRRASLPGTARFTMEDLNRMRGMIANGVQFNYQGNVAQSDDEILTRAMINRMILQLEPVTVLTGELPGTAQFTLQNLNRIRSEMDRDNAKFNLQGLPLQPGDTELTIEMIDRMIGQIPQRGRRTSLRGTAEFTIDDLNRIRGMLLNGMDVNYDGNPALPGDELLTRAMINRMIYQLDPETRLTGGLRGTSPFTLDALTRMRTEMERNNALFNTRGEPAQRGDTVLTTDMIDRMIEQIRQAQQGVRTPSGLPGKVGFTMEQLNRMLRMMATERCCVQYAGKCGTAGGGTTHSRDDQQNAFANRSRNRGNWRPSRNSAVYIASFEQNADRDGQEQRPVQFMG</sequence>
<protein>
    <submittedName>
        <fullName evidence="2">Uncharacterized protein</fullName>
    </submittedName>
</protein>
<feature type="signal peptide" evidence="1">
    <location>
        <begin position="1"/>
        <end position="19"/>
    </location>
</feature>
<name>A0A9D4CCR3_DREPO</name>
<reference evidence="2" key="1">
    <citation type="journal article" date="2019" name="bioRxiv">
        <title>The Genome of the Zebra Mussel, Dreissena polymorpha: A Resource for Invasive Species Research.</title>
        <authorList>
            <person name="McCartney M.A."/>
            <person name="Auch B."/>
            <person name="Kono T."/>
            <person name="Mallez S."/>
            <person name="Zhang Y."/>
            <person name="Obille A."/>
            <person name="Becker A."/>
            <person name="Abrahante J.E."/>
            <person name="Garbe J."/>
            <person name="Badalamenti J.P."/>
            <person name="Herman A."/>
            <person name="Mangelson H."/>
            <person name="Liachko I."/>
            <person name="Sullivan S."/>
            <person name="Sone E.D."/>
            <person name="Koren S."/>
            <person name="Silverstein K.A.T."/>
            <person name="Beckman K.B."/>
            <person name="Gohl D.M."/>
        </authorList>
    </citation>
    <scope>NUCLEOTIDE SEQUENCE</scope>
    <source>
        <strain evidence="2">Duluth1</strain>
        <tissue evidence="2">Whole animal</tissue>
    </source>
</reference>
<reference evidence="2" key="2">
    <citation type="submission" date="2020-11" db="EMBL/GenBank/DDBJ databases">
        <authorList>
            <person name="McCartney M.A."/>
            <person name="Auch B."/>
            <person name="Kono T."/>
            <person name="Mallez S."/>
            <person name="Becker A."/>
            <person name="Gohl D.M."/>
            <person name="Silverstein K.A.T."/>
            <person name="Koren S."/>
            <person name="Bechman K.B."/>
            <person name="Herman A."/>
            <person name="Abrahante J.E."/>
            <person name="Garbe J."/>
        </authorList>
    </citation>
    <scope>NUCLEOTIDE SEQUENCE</scope>
    <source>
        <strain evidence="2">Duluth1</strain>
        <tissue evidence="2">Whole animal</tissue>
    </source>
</reference>
<dbReference type="AlphaFoldDB" id="A0A9D4CCR3"/>
<accession>A0A9D4CCR3</accession>
<gene>
    <name evidence="2" type="ORF">DPMN_064730</name>
</gene>
<dbReference type="EMBL" id="JAIWYP010000013">
    <property type="protein sequence ID" value="KAH3721782.1"/>
    <property type="molecule type" value="Genomic_DNA"/>
</dbReference>
<dbReference type="Proteomes" id="UP000828390">
    <property type="component" value="Unassembled WGS sequence"/>
</dbReference>
<comment type="caution">
    <text evidence="2">The sequence shown here is derived from an EMBL/GenBank/DDBJ whole genome shotgun (WGS) entry which is preliminary data.</text>
</comment>
<keyword evidence="3" id="KW-1185">Reference proteome</keyword>
<feature type="chain" id="PRO_5038887369" evidence="1">
    <location>
        <begin position="20"/>
        <end position="392"/>
    </location>
</feature>
<evidence type="ECO:0000313" key="2">
    <source>
        <dbReference type="EMBL" id="KAH3721782.1"/>
    </source>
</evidence>
<proteinExistence type="predicted"/>
<evidence type="ECO:0000313" key="3">
    <source>
        <dbReference type="Proteomes" id="UP000828390"/>
    </source>
</evidence>
<keyword evidence="1" id="KW-0732">Signal</keyword>